<accession>A0A8X6J117</accession>
<reference evidence="1" key="1">
    <citation type="submission" date="2020-07" db="EMBL/GenBank/DDBJ databases">
        <title>Multicomponent nature underlies the extraordinary mechanical properties of spider dragline silk.</title>
        <authorList>
            <person name="Kono N."/>
            <person name="Nakamura H."/>
            <person name="Mori M."/>
            <person name="Yoshida Y."/>
            <person name="Ohtoshi R."/>
            <person name="Malay A.D."/>
            <person name="Moran D.A.P."/>
            <person name="Tomita M."/>
            <person name="Numata K."/>
            <person name="Arakawa K."/>
        </authorList>
    </citation>
    <scope>NUCLEOTIDE SEQUENCE</scope>
</reference>
<evidence type="ECO:0000313" key="1">
    <source>
        <dbReference type="EMBL" id="GFR32434.1"/>
    </source>
</evidence>
<gene>
    <name evidence="1" type="ORF">TNCT_78111</name>
</gene>
<organism evidence="1 2">
    <name type="scientific">Trichonephila clavata</name>
    <name type="common">Joro spider</name>
    <name type="synonym">Nephila clavata</name>
    <dbReference type="NCBI Taxonomy" id="2740835"/>
    <lineage>
        <taxon>Eukaryota</taxon>
        <taxon>Metazoa</taxon>
        <taxon>Ecdysozoa</taxon>
        <taxon>Arthropoda</taxon>
        <taxon>Chelicerata</taxon>
        <taxon>Arachnida</taxon>
        <taxon>Araneae</taxon>
        <taxon>Araneomorphae</taxon>
        <taxon>Entelegynae</taxon>
        <taxon>Araneoidea</taxon>
        <taxon>Nephilidae</taxon>
        <taxon>Trichonephila</taxon>
    </lineage>
</organism>
<dbReference type="InterPro" id="IPR036397">
    <property type="entry name" value="RNaseH_sf"/>
</dbReference>
<dbReference type="OrthoDB" id="6434393at2759"/>
<dbReference type="Proteomes" id="UP000887116">
    <property type="component" value="Unassembled WGS sequence"/>
</dbReference>
<keyword evidence="2" id="KW-1185">Reference proteome</keyword>
<dbReference type="GO" id="GO:0003676">
    <property type="term" value="F:nucleic acid binding"/>
    <property type="evidence" value="ECO:0007669"/>
    <property type="project" value="InterPro"/>
</dbReference>
<sequence>MDPHTAMCVRLFLAQQQVFYPPYSSHLEPDDVFLFPRLNMALEGQRFSNISNIQAAVSKELNTVSKKDFLKSVQHLYERSRKSFVDGGNYFE</sequence>
<evidence type="ECO:0000313" key="2">
    <source>
        <dbReference type="Proteomes" id="UP000887116"/>
    </source>
</evidence>
<proteinExistence type="predicted"/>
<protein>
    <recommendedName>
        <fullName evidence="3">Histone-lysine N-methyltransferase SETMAR</fullName>
    </recommendedName>
</protein>
<dbReference type="Gene3D" id="3.30.420.10">
    <property type="entry name" value="Ribonuclease H-like superfamily/Ribonuclease H"/>
    <property type="match status" value="1"/>
</dbReference>
<comment type="caution">
    <text evidence="1">The sequence shown here is derived from an EMBL/GenBank/DDBJ whole genome shotgun (WGS) entry which is preliminary data.</text>
</comment>
<name>A0A8X6J117_TRICU</name>
<dbReference type="EMBL" id="BMAO01039581">
    <property type="protein sequence ID" value="GFR32434.1"/>
    <property type="molecule type" value="Genomic_DNA"/>
</dbReference>
<dbReference type="AlphaFoldDB" id="A0A8X6J117"/>
<evidence type="ECO:0008006" key="3">
    <source>
        <dbReference type="Google" id="ProtNLM"/>
    </source>
</evidence>